<dbReference type="Proteomes" id="UP000325517">
    <property type="component" value="Chromosome"/>
</dbReference>
<dbReference type="Gene3D" id="3.40.1710.10">
    <property type="entry name" value="abc type-2 transporter like domain"/>
    <property type="match status" value="1"/>
</dbReference>
<proteinExistence type="predicted"/>
<evidence type="ECO:0000256" key="2">
    <source>
        <dbReference type="ARBA" id="ARBA00022692"/>
    </source>
</evidence>
<protein>
    <submittedName>
        <fullName evidence="7">YhgE/Pip domain-containing protein</fullName>
    </submittedName>
</protein>
<dbReference type="InterPro" id="IPR017500">
    <property type="entry name" value="Phage_infect_YhgE_N"/>
</dbReference>
<evidence type="ECO:0000313" key="8">
    <source>
        <dbReference type="Proteomes" id="UP000325517"/>
    </source>
</evidence>
<dbReference type="PANTHER" id="PTHR43077">
    <property type="entry name" value="TRANSPORT PERMEASE YVFS-RELATED"/>
    <property type="match status" value="1"/>
</dbReference>
<keyword evidence="3 5" id="KW-1133">Transmembrane helix</keyword>
<dbReference type="NCBIfam" id="TIGR03062">
    <property type="entry name" value="pip_yhgE_Cterm"/>
    <property type="match status" value="1"/>
</dbReference>
<keyword evidence="4 5" id="KW-0472">Membrane</keyword>
<reference evidence="7 8" key="1">
    <citation type="submission" date="2018-07" db="EMBL/GenBank/DDBJ databases">
        <title>Complete genome sequence of Psychrobacillus sp. PB01, isolated from iceberg, and comparative genome analysis of Psychrobacillus strains.</title>
        <authorList>
            <person name="Lee P.C."/>
        </authorList>
    </citation>
    <scope>NUCLEOTIDE SEQUENCE [LARGE SCALE GENOMIC DNA]</scope>
    <source>
        <strain evidence="7 8">PB01</strain>
    </source>
</reference>
<dbReference type="RefSeq" id="WP_151698620.1">
    <property type="nucleotide sequence ID" value="NZ_CP031223.1"/>
</dbReference>
<feature type="transmembrane region" description="Helical" evidence="5">
    <location>
        <begin position="684"/>
        <end position="701"/>
    </location>
</feature>
<name>A0A5J6SIB1_9BACI</name>
<keyword evidence="2 5" id="KW-0812">Transmembrane</keyword>
<dbReference type="OrthoDB" id="9811483at2"/>
<evidence type="ECO:0000256" key="5">
    <source>
        <dbReference type="SAM" id="Phobius"/>
    </source>
</evidence>
<dbReference type="GO" id="GO:0140359">
    <property type="term" value="F:ABC-type transporter activity"/>
    <property type="evidence" value="ECO:0007669"/>
    <property type="project" value="InterPro"/>
</dbReference>
<dbReference type="InterPro" id="IPR051328">
    <property type="entry name" value="T7SS_ABC-Transporter"/>
</dbReference>
<feature type="transmembrane region" description="Helical" evidence="5">
    <location>
        <begin position="20"/>
        <end position="38"/>
    </location>
</feature>
<evidence type="ECO:0000256" key="3">
    <source>
        <dbReference type="ARBA" id="ARBA00022989"/>
    </source>
</evidence>
<organism evidence="7 8">
    <name type="scientific">Psychrobacillus glaciei</name>
    <dbReference type="NCBI Taxonomy" id="2283160"/>
    <lineage>
        <taxon>Bacteria</taxon>
        <taxon>Bacillati</taxon>
        <taxon>Bacillota</taxon>
        <taxon>Bacilli</taxon>
        <taxon>Bacillales</taxon>
        <taxon>Bacillaceae</taxon>
        <taxon>Psychrobacillus</taxon>
    </lineage>
</organism>
<dbReference type="KEGG" id="psyo:PB01_02010"/>
<dbReference type="InterPro" id="IPR013525">
    <property type="entry name" value="ABC2_TM"/>
</dbReference>
<feature type="transmembrane region" description="Helical" evidence="5">
    <location>
        <begin position="596"/>
        <end position="619"/>
    </location>
</feature>
<dbReference type="Pfam" id="PF12698">
    <property type="entry name" value="ABC2_membrane_3"/>
    <property type="match status" value="1"/>
</dbReference>
<evidence type="ECO:0000256" key="4">
    <source>
        <dbReference type="ARBA" id="ARBA00023136"/>
    </source>
</evidence>
<feature type="domain" description="ABC-2 type transporter transmembrane" evidence="6">
    <location>
        <begin position="362"/>
        <end position="699"/>
    </location>
</feature>
<accession>A0A5J6SIB1</accession>
<dbReference type="EMBL" id="CP031223">
    <property type="protein sequence ID" value="QFF97675.1"/>
    <property type="molecule type" value="Genomic_DNA"/>
</dbReference>
<sequence length="723" mass="81484">MKNSLNIFRTDIQNICRNWVAAVLIGGLIFLPSLYAWLNIYASWDPYAHTNQLPVAIVNEDAGAEVHGDKLNVGNELVNTLKNNQDMEWSFTSRKIAMEKVEYGDFFAVIIIPKNFSEKLASVLSDYPEKATMEYYVNEKINSIAPKITEKGASVIVENVSSQFTATVNGIIFNLFNNLGVELEKDMPDIKNFEEYVIKVQKDLPAIHELLTGTQDDIASAQSIIHKAQSLMPQAKEITANGIETIETALSFLSKAQNRLNTMAPVIENDLEKVLKMSKEMLQTTQNIKPNFTELDKLKKELDNKMTSSIQTVHSIEEDLNWLNNLNHAESLSSLILNQQEKLTEAINKTAHLKKLLLEAQTNTGVINEQVIGKEQQMSAMLNDFQKVAENTSVQLDAFIKEYKDSIEPTILAEVNNARNTLQNATVTLRSIQDTLPKVERTLKNTDDHIKEGKKTLDLAVSQYPYISHKVNELAERIKKVQGETNINEIIELLRNDPEAERSFFEEPVILNENKLFPIANYGTGMTPFYTVLAIWVGCLLLISLLATDVKHDKIIREREVYFGRLFTFSAIGLLQALIVTIGDIVLLGVDVKDSYWFVLFGFLISFVFMTIVYTLVSVFGDVGKAFAIVMLVLQIAGSGGTYPVVLLPKFFQWINPALPFTYAVSLMREAVGGILWQRVIQDIIFLILTALAFILFATFLKEKVNHKTRDLLNKSKESGLFH</sequence>
<dbReference type="InterPro" id="IPR017501">
    <property type="entry name" value="Phage_infect_YhgE_C"/>
</dbReference>
<feature type="transmembrane region" description="Helical" evidence="5">
    <location>
        <begin position="626"/>
        <end position="646"/>
    </location>
</feature>
<dbReference type="GO" id="GO:0016020">
    <property type="term" value="C:membrane"/>
    <property type="evidence" value="ECO:0007669"/>
    <property type="project" value="UniProtKB-SubCell"/>
</dbReference>
<dbReference type="PANTHER" id="PTHR43077:SF10">
    <property type="entry name" value="TRANSPORT PERMEASE PROTEIN"/>
    <property type="match status" value="1"/>
</dbReference>
<dbReference type="NCBIfam" id="TIGR03061">
    <property type="entry name" value="pip_yhgE_Nterm"/>
    <property type="match status" value="1"/>
</dbReference>
<evidence type="ECO:0000259" key="6">
    <source>
        <dbReference type="Pfam" id="PF12698"/>
    </source>
</evidence>
<feature type="transmembrane region" description="Helical" evidence="5">
    <location>
        <begin position="529"/>
        <end position="550"/>
    </location>
</feature>
<keyword evidence="8" id="KW-1185">Reference proteome</keyword>
<dbReference type="AlphaFoldDB" id="A0A5J6SIB1"/>
<evidence type="ECO:0000313" key="7">
    <source>
        <dbReference type="EMBL" id="QFF97675.1"/>
    </source>
</evidence>
<comment type="subcellular location">
    <subcellularLocation>
        <location evidence="1">Membrane</location>
        <topology evidence="1">Multi-pass membrane protein</topology>
    </subcellularLocation>
</comment>
<gene>
    <name evidence="7" type="ORF">PB01_02010</name>
</gene>
<feature type="transmembrane region" description="Helical" evidence="5">
    <location>
        <begin position="562"/>
        <end position="590"/>
    </location>
</feature>
<evidence type="ECO:0000256" key="1">
    <source>
        <dbReference type="ARBA" id="ARBA00004141"/>
    </source>
</evidence>